<keyword evidence="2" id="KW-1185">Reference proteome</keyword>
<proteinExistence type="predicted"/>
<name>A0A2I1P8H4_9MICO</name>
<reference evidence="1 2" key="1">
    <citation type="submission" date="2017-12" db="EMBL/GenBank/DDBJ databases">
        <title>Phylogenetic diversity of female urinary microbiome.</title>
        <authorList>
            <person name="Thomas-White K."/>
            <person name="Wolfe A.J."/>
        </authorList>
    </citation>
    <scope>NUCLEOTIDE SEQUENCE [LARGE SCALE GENOMIC DNA]</scope>
    <source>
        <strain evidence="1 2">UMB1298</strain>
    </source>
</reference>
<comment type="caution">
    <text evidence="1">The sequence shown here is derived from an EMBL/GenBank/DDBJ whole genome shotgun (WGS) entry which is preliminary data.</text>
</comment>
<protein>
    <submittedName>
        <fullName evidence="1">Uncharacterized protein</fullName>
    </submittedName>
</protein>
<dbReference type="AlphaFoldDB" id="A0A2I1P8H4"/>
<gene>
    <name evidence="1" type="ORF">CYJ76_10315</name>
</gene>
<dbReference type="EMBL" id="PKIZ01000023">
    <property type="protein sequence ID" value="PKZ40910.1"/>
    <property type="molecule type" value="Genomic_DNA"/>
</dbReference>
<dbReference type="Proteomes" id="UP000234206">
    <property type="component" value="Unassembled WGS sequence"/>
</dbReference>
<accession>A0A2I1P8H4</accession>
<organism evidence="1 2">
    <name type="scientific">Kytococcus schroeteri</name>
    <dbReference type="NCBI Taxonomy" id="138300"/>
    <lineage>
        <taxon>Bacteria</taxon>
        <taxon>Bacillati</taxon>
        <taxon>Actinomycetota</taxon>
        <taxon>Actinomycetes</taxon>
        <taxon>Micrococcales</taxon>
        <taxon>Kytococcaceae</taxon>
        <taxon>Kytococcus</taxon>
    </lineage>
</organism>
<sequence>MLVTAAALGAGLLTGCRTGDLFGWGDTGPVETCAIPPRDPWSEAAGKQLTGTTVKGLPRPTEARERFAAIAVAELRVDPDPRDGMLFLSGTVVDAVQGARARQRLRIVYPGFGVRPQVVADLLATVGHRVLVFWGGRNGEIASPEGLWYELPIMGCDRPVGRTVSNPAHGIGAPTGWGEVTSLDGLVEALRGDSASGR</sequence>
<evidence type="ECO:0000313" key="2">
    <source>
        <dbReference type="Proteomes" id="UP000234206"/>
    </source>
</evidence>
<evidence type="ECO:0000313" key="1">
    <source>
        <dbReference type="EMBL" id="PKZ40910.1"/>
    </source>
</evidence>